<name>A0A6T7GPL1_9STRA</name>
<feature type="region of interest" description="Disordered" evidence="1">
    <location>
        <begin position="1"/>
        <end position="30"/>
    </location>
</feature>
<evidence type="ECO:0000256" key="1">
    <source>
        <dbReference type="SAM" id="MobiDB-lite"/>
    </source>
</evidence>
<dbReference type="EMBL" id="HBHQ01007495">
    <property type="protein sequence ID" value="CAD9813219.1"/>
    <property type="molecule type" value="Transcribed_RNA"/>
</dbReference>
<reference evidence="2" key="1">
    <citation type="submission" date="2021-01" db="EMBL/GenBank/DDBJ databases">
        <authorList>
            <person name="Corre E."/>
            <person name="Pelletier E."/>
            <person name="Niang G."/>
            <person name="Scheremetjew M."/>
            <person name="Finn R."/>
            <person name="Kale V."/>
            <person name="Holt S."/>
            <person name="Cochrane G."/>
            <person name="Meng A."/>
            <person name="Brown T."/>
            <person name="Cohen L."/>
        </authorList>
    </citation>
    <scope>NUCLEOTIDE SEQUENCE</scope>
    <source>
        <strain evidence="2">CCMP2084</strain>
    </source>
</reference>
<protein>
    <submittedName>
        <fullName evidence="2">Uncharacterized protein</fullName>
    </submittedName>
</protein>
<dbReference type="AlphaFoldDB" id="A0A6T7GPL1"/>
<evidence type="ECO:0000313" key="2">
    <source>
        <dbReference type="EMBL" id="CAD9813218.1"/>
    </source>
</evidence>
<accession>A0A6T7GPL1</accession>
<dbReference type="EMBL" id="HBHQ01007494">
    <property type="protein sequence ID" value="CAD9813218.1"/>
    <property type="molecule type" value="Transcribed_RNA"/>
</dbReference>
<proteinExistence type="predicted"/>
<evidence type="ECO:0000313" key="3">
    <source>
        <dbReference type="EMBL" id="CAD9813219.1"/>
    </source>
</evidence>
<gene>
    <name evidence="2" type="ORF">ASEP1449_LOCUS5043</name>
    <name evidence="3" type="ORF">ASEP1449_LOCUS5044</name>
</gene>
<feature type="compositionally biased region" description="Basic and acidic residues" evidence="1">
    <location>
        <begin position="1"/>
        <end position="28"/>
    </location>
</feature>
<organism evidence="2">
    <name type="scientific">Attheya septentrionalis</name>
    <dbReference type="NCBI Taxonomy" id="420275"/>
    <lineage>
        <taxon>Eukaryota</taxon>
        <taxon>Sar</taxon>
        <taxon>Stramenopiles</taxon>
        <taxon>Ochrophyta</taxon>
        <taxon>Bacillariophyta</taxon>
        <taxon>Coscinodiscophyceae</taxon>
        <taxon>Chaetocerotophycidae</taxon>
        <taxon>Chaetocerotales</taxon>
        <taxon>Attheyaceae</taxon>
        <taxon>Attheya</taxon>
    </lineage>
</organism>
<sequence length="127" mass="14872">MKREDRDVHSMERSFKRERQHKSRDPSKDTWCQSHYVVSGDEIIELINEDDSVVFSSARTQKLIELLHSRKMADIMNVQQRAEFSKLFFQNQDISYSSVVNHFVSNGIGLPRRVRVELLAVLSVECM</sequence>